<dbReference type="PANTHER" id="PTHR36973">
    <property type="entry name" value="SLL1456 PROTEIN-RELATED"/>
    <property type="match status" value="1"/>
</dbReference>
<keyword evidence="3" id="KW-1185">Reference proteome</keyword>
<dbReference type="InterPro" id="IPR029063">
    <property type="entry name" value="SAM-dependent_MTases_sf"/>
</dbReference>
<dbReference type="InterPro" id="IPR006342">
    <property type="entry name" value="FkbM_mtfrase"/>
</dbReference>
<dbReference type="Gene3D" id="3.40.50.150">
    <property type="entry name" value="Vaccinia Virus protein VP39"/>
    <property type="match status" value="1"/>
</dbReference>
<comment type="caution">
    <text evidence="2">The sequence shown here is derived from an EMBL/GenBank/DDBJ whole genome shotgun (WGS) entry which is preliminary data.</text>
</comment>
<gene>
    <name evidence="2" type="ORF">GRI94_13055</name>
</gene>
<dbReference type="InterPro" id="IPR053188">
    <property type="entry name" value="FkbM_Methyltransferase"/>
</dbReference>
<proteinExistence type="predicted"/>
<dbReference type="Proteomes" id="UP000446786">
    <property type="component" value="Unassembled WGS sequence"/>
</dbReference>
<dbReference type="RefSeq" id="WP_160780063.1">
    <property type="nucleotide sequence ID" value="NZ_BAAAZF010000001.1"/>
</dbReference>
<organism evidence="2 3">
    <name type="scientific">Parerythrobacter jejuensis</name>
    <dbReference type="NCBI Taxonomy" id="795812"/>
    <lineage>
        <taxon>Bacteria</taxon>
        <taxon>Pseudomonadati</taxon>
        <taxon>Pseudomonadota</taxon>
        <taxon>Alphaproteobacteria</taxon>
        <taxon>Sphingomonadales</taxon>
        <taxon>Erythrobacteraceae</taxon>
        <taxon>Parerythrobacter</taxon>
    </lineage>
</organism>
<dbReference type="GO" id="GO:0032259">
    <property type="term" value="P:methylation"/>
    <property type="evidence" value="ECO:0007669"/>
    <property type="project" value="UniProtKB-KW"/>
</dbReference>
<keyword evidence="2" id="KW-0808">Transferase</keyword>
<accession>A0A845API1</accession>
<sequence length="230" mass="24928">MTSRGLIGAGKRLALGRYGDGWNGLKAIDAAMVLDIGSCGGELAERELLDAFPNAQIHCFEPHPVNFARLGATAARHPRIHAHQLALGEIEAEVDMQFNTGSPSSSSLLQQTSDSVDMFPFLAETMQTTVHQKRLDDVMPVIDAEGRGPLVIKMDVQGFEDRVIAGAPKTLARASAVVLEVCLAPLYEGQATFDALYEAMKSHGFRFAGTRDQFFGKDGSVIYLDACFIR</sequence>
<evidence type="ECO:0000259" key="1">
    <source>
        <dbReference type="Pfam" id="PF05050"/>
    </source>
</evidence>
<name>A0A845API1_9SPHN</name>
<keyword evidence="2" id="KW-0489">Methyltransferase</keyword>
<dbReference type="GO" id="GO:0008171">
    <property type="term" value="F:O-methyltransferase activity"/>
    <property type="evidence" value="ECO:0007669"/>
    <property type="project" value="TreeGrafter"/>
</dbReference>
<dbReference type="PANTHER" id="PTHR36973:SF4">
    <property type="entry name" value="NODULATION PROTEIN"/>
    <property type="match status" value="1"/>
</dbReference>
<dbReference type="AlphaFoldDB" id="A0A845API1"/>
<reference evidence="2 3" key="1">
    <citation type="submission" date="2019-12" db="EMBL/GenBank/DDBJ databases">
        <title>Genomic-based taxomic classification of the family Erythrobacteraceae.</title>
        <authorList>
            <person name="Xu L."/>
        </authorList>
    </citation>
    <scope>NUCLEOTIDE SEQUENCE [LARGE SCALE GENOMIC DNA]</scope>
    <source>
        <strain evidence="2 3">JCM 16677</strain>
    </source>
</reference>
<feature type="domain" description="Methyltransferase FkbM" evidence="1">
    <location>
        <begin position="57"/>
        <end position="207"/>
    </location>
</feature>
<dbReference type="EMBL" id="WTYE01000001">
    <property type="protein sequence ID" value="MXP32752.1"/>
    <property type="molecule type" value="Genomic_DNA"/>
</dbReference>
<dbReference type="Pfam" id="PF05050">
    <property type="entry name" value="Methyltransf_21"/>
    <property type="match status" value="1"/>
</dbReference>
<evidence type="ECO:0000313" key="2">
    <source>
        <dbReference type="EMBL" id="MXP32752.1"/>
    </source>
</evidence>
<dbReference type="NCBIfam" id="TIGR01444">
    <property type="entry name" value="fkbM_fam"/>
    <property type="match status" value="1"/>
</dbReference>
<evidence type="ECO:0000313" key="3">
    <source>
        <dbReference type="Proteomes" id="UP000446786"/>
    </source>
</evidence>
<dbReference type="SUPFAM" id="SSF53335">
    <property type="entry name" value="S-adenosyl-L-methionine-dependent methyltransferases"/>
    <property type="match status" value="1"/>
</dbReference>
<dbReference type="OrthoDB" id="7542440at2"/>
<protein>
    <submittedName>
        <fullName evidence="2">FkbM family methyltransferase</fullName>
    </submittedName>
</protein>